<evidence type="ECO:0000313" key="3">
    <source>
        <dbReference type="Proteomes" id="UP000228758"/>
    </source>
</evidence>
<dbReference type="AlphaFoldDB" id="A0A2M9CFR9"/>
<proteinExistence type="predicted"/>
<comment type="caution">
    <text evidence="2">The sequence shown here is derived from an EMBL/GenBank/DDBJ whole genome shotgun (WGS) entry which is preliminary data.</text>
</comment>
<dbReference type="OrthoDB" id="5121212at2"/>
<organism evidence="2 3">
    <name type="scientific">Diaminobutyricimonas aerilata</name>
    <dbReference type="NCBI Taxonomy" id="1162967"/>
    <lineage>
        <taxon>Bacteria</taxon>
        <taxon>Bacillati</taxon>
        <taxon>Actinomycetota</taxon>
        <taxon>Actinomycetes</taxon>
        <taxon>Micrococcales</taxon>
        <taxon>Microbacteriaceae</taxon>
        <taxon>Diaminobutyricimonas</taxon>
    </lineage>
</organism>
<accession>A0A2M9CFR9</accession>
<protein>
    <submittedName>
        <fullName evidence="2">Uncharacterized protein</fullName>
    </submittedName>
</protein>
<dbReference type="Proteomes" id="UP000228758">
    <property type="component" value="Unassembled WGS sequence"/>
</dbReference>
<keyword evidence="1" id="KW-1133">Transmembrane helix</keyword>
<keyword evidence="1" id="KW-0472">Membrane</keyword>
<feature type="transmembrane region" description="Helical" evidence="1">
    <location>
        <begin position="52"/>
        <end position="73"/>
    </location>
</feature>
<sequence>MDRAEVDDRDQPARRYKWRYGPLRLVLPWISIALGTFWTVRAVVDPDSDAGSPLFVFLGIGLIALGIVAFFVYRWMAKRGM</sequence>
<gene>
    <name evidence="2" type="ORF">CLV46_0252</name>
</gene>
<dbReference type="EMBL" id="PGFF01000001">
    <property type="protein sequence ID" value="PJJ70727.1"/>
    <property type="molecule type" value="Genomic_DNA"/>
</dbReference>
<reference evidence="2 3" key="1">
    <citation type="submission" date="2017-11" db="EMBL/GenBank/DDBJ databases">
        <title>Genomic Encyclopedia of Archaeal and Bacterial Type Strains, Phase II (KMG-II): From Individual Species to Whole Genera.</title>
        <authorList>
            <person name="Goeker M."/>
        </authorList>
    </citation>
    <scope>NUCLEOTIDE SEQUENCE [LARGE SCALE GENOMIC DNA]</scope>
    <source>
        <strain evidence="2 3">DSM 27393</strain>
    </source>
</reference>
<keyword evidence="1" id="KW-0812">Transmembrane</keyword>
<keyword evidence="3" id="KW-1185">Reference proteome</keyword>
<evidence type="ECO:0000256" key="1">
    <source>
        <dbReference type="SAM" id="Phobius"/>
    </source>
</evidence>
<evidence type="ECO:0000313" key="2">
    <source>
        <dbReference type="EMBL" id="PJJ70727.1"/>
    </source>
</evidence>
<dbReference type="RefSeq" id="WP_100363117.1">
    <property type="nucleotide sequence ID" value="NZ_PGFF01000001.1"/>
</dbReference>
<name>A0A2M9CFR9_9MICO</name>
<feature type="transmembrane region" description="Helical" evidence="1">
    <location>
        <begin position="21"/>
        <end position="40"/>
    </location>
</feature>